<dbReference type="Pfam" id="PF12796">
    <property type="entry name" value="Ank_2"/>
    <property type="match status" value="4"/>
</dbReference>
<keyword evidence="5" id="KW-1185">Reference proteome</keyword>
<evidence type="ECO:0008006" key="6">
    <source>
        <dbReference type="Google" id="ProtNLM"/>
    </source>
</evidence>
<dbReference type="AlphaFoldDB" id="A0A9W8UNN7"/>
<dbReference type="SMART" id="SM00248">
    <property type="entry name" value="ANK"/>
    <property type="match status" value="11"/>
</dbReference>
<reference evidence="4" key="1">
    <citation type="journal article" date="2023" name="Access Microbiol">
        <title>De-novo genome assembly for Akanthomyces muscarius, a biocontrol agent of insect agricultural pests.</title>
        <authorList>
            <person name="Erdos Z."/>
            <person name="Studholme D.J."/>
            <person name="Raymond B."/>
            <person name="Sharma M."/>
        </authorList>
    </citation>
    <scope>NUCLEOTIDE SEQUENCE</scope>
    <source>
        <strain evidence="4">Ve6</strain>
    </source>
</reference>
<dbReference type="SUPFAM" id="SSF48403">
    <property type="entry name" value="Ankyrin repeat"/>
    <property type="match status" value="1"/>
</dbReference>
<dbReference type="GeneID" id="80894807"/>
<dbReference type="InterPro" id="IPR036770">
    <property type="entry name" value="Ankyrin_rpt-contain_sf"/>
</dbReference>
<evidence type="ECO:0000313" key="5">
    <source>
        <dbReference type="Proteomes" id="UP001144673"/>
    </source>
</evidence>
<dbReference type="InterPro" id="IPR050745">
    <property type="entry name" value="Multifunctional_regulatory"/>
</dbReference>
<dbReference type="PANTHER" id="PTHR24189:SF50">
    <property type="entry name" value="ANKYRIN REPEAT AND SOCS BOX PROTEIN 2"/>
    <property type="match status" value="1"/>
</dbReference>
<evidence type="ECO:0000313" key="4">
    <source>
        <dbReference type="EMBL" id="KAJ4161618.1"/>
    </source>
</evidence>
<feature type="repeat" description="ANK" evidence="3">
    <location>
        <begin position="587"/>
        <end position="620"/>
    </location>
</feature>
<keyword evidence="2 3" id="KW-0040">ANK repeat</keyword>
<dbReference type="Proteomes" id="UP001144673">
    <property type="component" value="Unassembled WGS sequence"/>
</dbReference>
<dbReference type="PROSITE" id="PS50297">
    <property type="entry name" value="ANK_REP_REGION"/>
    <property type="match status" value="4"/>
</dbReference>
<dbReference type="Pfam" id="PF00023">
    <property type="entry name" value="Ank"/>
    <property type="match status" value="1"/>
</dbReference>
<evidence type="ECO:0000256" key="1">
    <source>
        <dbReference type="ARBA" id="ARBA00022737"/>
    </source>
</evidence>
<proteinExistence type="predicted"/>
<dbReference type="RefSeq" id="XP_056058002.1">
    <property type="nucleotide sequence ID" value="XM_056199565.1"/>
</dbReference>
<protein>
    <recommendedName>
        <fullName evidence="6">Ankyrin repeat protein</fullName>
    </recommendedName>
</protein>
<keyword evidence="1" id="KW-0677">Repeat</keyword>
<feature type="repeat" description="ANK" evidence="3">
    <location>
        <begin position="455"/>
        <end position="487"/>
    </location>
</feature>
<evidence type="ECO:0000256" key="3">
    <source>
        <dbReference type="PROSITE-ProRule" id="PRU00023"/>
    </source>
</evidence>
<dbReference type="KEGG" id="amus:LMH87_007648"/>
<organism evidence="4 5">
    <name type="scientific">Akanthomyces muscarius</name>
    <name type="common">Entomopathogenic fungus</name>
    <name type="synonym">Lecanicillium muscarium</name>
    <dbReference type="NCBI Taxonomy" id="2231603"/>
    <lineage>
        <taxon>Eukaryota</taxon>
        <taxon>Fungi</taxon>
        <taxon>Dikarya</taxon>
        <taxon>Ascomycota</taxon>
        <taxon>Pezizomycotina</taxon>
        <taxon>Sordariomycetes</taxon>
        <taxon>Hypocreomycetidae</taxon>
        <taxon>Hypocreales</taxon>
        <taxon>Cordycipitaceae</taxon>
        <taxon>Akanthomyces</taxon>
    </lineage>
</organism>
<accession>A0A9W8UNN7</accession>
<dbReference type="PANTHER" id="PTHR24189">
    <property type="entry name" value="MYOTROPHIN"/>
    <property type="match status" value="1"/>
</dbReference>
<dbReference type="Gene3D" id="1.25.40.20">
    <property type="entry name" value="Ankyrin repeat-containing domain"/>
    <property type="match status" value="3"/>
</dbReference>
<evidence type="ECO:0000256" key="2">
    <source>
        <dbReference type="ARBA" id="ARBA00023043"/>
    </source>
</evidence>
<feature type="repeat" description="ANK" evidence="3">
    <location>
        <begin position="699"/>
        <end position="725"/>
    </location>
</feature>
<feature type="repeat" description="ANK" evidence="3">
    <location>
        <begin position="734"/>
        <end position="766"/>
    </location>
</feature>
<feature type="repeat" description="ANK" evidence="3">
    <location>
        <begin position="554"/>
        <end position="586"/>
    </location>
</feature>
<dbReference type="EMBL" id="JAJHUN010000002">
    <property type="protein sequence ID" value="KAJ4161618.1"/>
    <property type="molecule type" value="Genomic_DNA"/>
</dbReference>
<feature type="repeat" description="ANK" evidence="3">
    <location>
        <begin position="621"/>
        <end position="653"/>
    </location>
</feature>
<gene>
    <name evidence="4" type="ORF">LMH87_007648</name>
</gene>
<comment type="caution">
    <text evidence="4">The sequence shown here is derived from an EMBL/GenBank/DDBJ whole genome shotgun (WGS) entry which is preliminary data.</text>
</comment>
<dbReference type="InterPro" id="IPR002110">
    <property type="entry name" value="Ankyrin_rpt"/>
</dbReference>
<sequence>MAFSDLLLSDARHMLNPLPSIAERSQQCLDVFVECARDHQALGVSPHVFNDRIESLAAWRTFMGVDRLEQKLACHPRALLIIHAILDKLCIQLDAVTTKAMYVQRQGARPGRTETCKNKRRGDRSDHNLVMKTTDELMIQIEDSVKCLNRIGSELAIFCQTVKAHELSNLSRSTRAKTRSIIGRVRAATEQHIDQKLPKVSRSLYSALVAANARRIEYLLCTKAARSLSNDESTLLRARQLGTYLEPLMCVSDLCCDRPDDEVLTFASTEDWIAHMSSAVHRPRWACSRGHDDDVKPVFDDVEAFKRHMRMTHGTKEENMECRVEMAWFAGARVTTVERLITDCMFCDEFAADNEGGPSCVFVNAALETHVREHLLGVADVLWREAGDVLLGLGADDQVPTYEDDIKATAPTDYINRRDRNILHYACLHGSTELLSALIHGCDVIYPLIRQPDAKGQTALHYAARHNLVAGIRVLMEESGEPTRYSSRNGRDGPDAYKPPLTAAQRAERLRLLQMRDGNGFSPFLVAVMHGHYAAARAMLVDFNVPVDAVDEHFGASALIWAASRGDVYLTELLLQHRADVMLSASNGLVPLHEAAARGHDAVVRILLRENDADVDRRSSRGLTALHLAAGAGHLATVKLLLQHKASANAASIDGVSPLHCAANAGVDANRAGATLGDHVAIVELLLRHNACATAATTDGVSPLHCAANAGHPQIVSRLLLESAAPTLMEATTYRWTPLHFAATAGHTRIVEQLLAANPTVDLYDANGCISRTRVSHPHATPFLLPQAPMTPLQVAAAANNVSLATFLLASTSAVNETTFTRQTAFYYAARAGHTDMVALLLSAPHNADIHILPPGVPSWKRVVASDTAIFNLIRKVGPIGSNAGLRTSHNRAWKRKGSLRSELVGNTRKLGMNFV</sequence>
<name>A0A9W8UNN7_AKAMU</name>
<dbReference type="PROSITE" id="PS50088">
    <property type="entry name" value="ANK_REPEAT"/>
    <property type="match status" value="6"/>
</dbReference>